<dbReference type="AlphaFoldDB" id="W5JQV1"/>
<protein>
    <submittedName>
        <fullName evidence="10">Chymotrypsin-2</fullName>
    </submittedName>
</protein>
<keyword evidence="4 7" id="KW-0720">Serine protease</keyword>
<dbReference type="Pfam" id="PF00089">
    <property type="entry name" value="Trypsin"/>
    <property type="match status" value="1"/>
</dbReference>
<proteinExistence type="inferred from homology"/>
<evidence type="ECO:0000256" key="5">
    <source>
        <dbReference type="ARBA" id="ARBA00023157"/>
    </source>
</evidence>
<dbReference type="InterPro" id="IPR001254">
    <property type="entry name" value="Trypsin_dom"/>
</dbReference>
<accession>W5JQV1</accession>
<reference evidence="10" key="3">
    <citation type="journal article" date="2013" name="Nucleic Acids Res.">
        <title>The genome of Anopheles darlingi, the main neotropical malaria vector.</title>
        <authorList>
            <person name="Marinotti O."/>
            <person name="Cerqueira G.C."/>
            <person name="de Almeida L.G."/>
            <person name="Ferro M.I."/>
            <person name="Loreto E.L."/>
            <person name="Zaha A."/>
            <person name="Teixeira S.M."/>
            <person name="Wespiser A.R."/>
            <person name="Almeida E Silva A."/>
            <person name="Schlindwein A.D."/>
            <person name="Pacheco A.C."/>
            <person name="Silva A.L."/>
            <person name="Graveley B.R."/>
            <person name="Walenz B.P."/>
            <person name="Lima Bde A."/>
            <person name="Ribeiro C.A."/>
            <person name="Nunes-Silva C.G."/>
            <person name="de Carvalho C.R."/>
            <person name="Soares C.M."/>
            <person name="de Menezes C.B."/>
            <person name="Matiolli C."/>
            <person name="Caffrey D."/>
            <person name="Araujo D.A."/>
            <person name="de Oliveira D.M."/>
            <person name="Golenbock D."/>
            <person name="Grisard E.C."/>
            <person name="Fantinatti-Garboggini F."/>
            <person name="de Carvalho F.M."/>
            <person name="Barcellos F.G."/>
            <person name="Prosdocimi F."/>
            <person name="May G."/>
            <person name="Azevedo Junior G.M."/>
            <person name="Guimaraes G.M."/>
            <person name="Goldman G.H."/>
            <person name="Padilha I.Q."/>
            <person name="Batista Jda S."/>
            <person name="Ferro J.A."/>
            <person name="Ribeiro J.M."/>
            <person name="Fietto J.L."/>
            <person name="Dabbas K.M."/>
            <person name="Cerdeira L."/>
            <person name="Agnez-Lima L.F."/>
            <person name="Brocchi M."/>
            <person name="de Carvalho M.O."/>
            <person name="Teixeira Mde M."/>
            <person name="Diniz Maia Mde M."/>
            <person name="Goldman M.H."/>
            <person name="Cruz Schneider M.P."/>
            <person name="Felipe M.S."/>
            <person name="Hungria M."/>
            <person name="Nicolas M.F."/>
            <person name="Pereira M."/>
            <person name="Montes M.A."/>
            <person name="Cantao M.E."/>
            <person name="Vincentz M."/>
            <person name="Rafael M.S."/>
            <person name="Silverman N."/>
            <person name="Stoco P.H."/>
            <person name="Souza R.C."/>
            <person name="Vicentini R."/>
            <person name="Gazzinelli R.T."/>
            <person name="Neves Rde O."/>
            <person name="Silva R."/>
            <person name="Astolfi-Filho S."/>
            <person name="Maciel T.E."/>
            <person name="Urmenyi T.P."/>
            <person name="Tadei W.P."/>
            <person name="Camargo E.P."/>
            <person name="de Vasconcelos A.T."/>
        </authorList>
    </citation>
    <scope>NUCLEOTIDE SEQUENCE</scope>
</reference>
<dbReference type="EnsemblMetazoa" id="ADAC001728-RA">
    <property type="protein sequence ID" value="ADAC001728-PA"/>
    <property type="gene ID" value="ADAC001728"/>
</dbReference>
<dbReference type="SUPFAM" id="SSF50494">
    <property type="entry name" value="Trypsin-like serine proteases"/>
    <property type="match status" value="1"/>
</dbReference>
<dbReference type="HOGENOM" id="CLU_006842_7_0_1"/>
<gene>
    <name evidence="10" type="ORF">AND_001728</name>
</gene>
<keyword evidence="2" id="KW-0222">Digestion</keyword>
<evidence type="ECO:0000256" key="7">
    <source>
        <dbReference type="RuleBase" id="RU363034"/>
    </source>
</evidence>
<evidence type="ECO:0000256" key="4">
    <source>
        <dbReference type="ARBA" id="ARBA00022825"/>
    </source>
</evidence>
<evidence type="ECO:0000256" key="8">
    <source>
        <dbReference type="SAM" id="SignalP"/>
    </source>
</evidence>
<dbReference type="InterPro" id="IPR043504">
    <property type="entry name" value="Peptidase_S1_PA_chymotrypsin"/>
</dbReference>
<dbReference type="CDD" id="cd00190">
    <property type="entry name" value="Tryp_SPc"/>
    <property type="match status" value="1"/>
</dbReference>
<dbReference type="PROSITE" id="PS00134">
    <property type="entry name" value="TRYPSIN_HIS"/>
    <property type="match status" value="1"/>
</dbReference>
<dbReference type="GO" id="GO:0004252">
    <property type="term" value="F:serine-type endopeptidase activity"/>
    <property type="evidence" value="ECO:0007669"/>
    <property type="project" value="InterPro"/>
</dbReference>
<evidence type="ECO:0000256" key="1">
    <source>
        <dbReference type="ARBA" id="ARBA00022670"/>
    </source>
</evidence>
<dbReference type="Proteomes" id="UP000000673">
    <property type="component" value="Unassembled WGS sequence"/>
</dbReference>
<dbReference type="SMART" id="SM00020">
    <property type="entry name" value="Tryp_SPc"/>
    <property type="match status" value="1"/>
</dbReference>
<dbReference type="VEuPathDB" id="VectorBase:ADAC001728"/>
<dbReference type="PROSITE" id="PS50240">
    <property type="entry name" value="TRYPSIN_DOM"/>
    <property type="match status" value="1"/>
</dbReference>
<dbReference type="eggNOG" id="KOG3627">
    <property type="taxonomic scope" value="Eukaryota"/>
</dbReference>
<evidence type="ECO:0000313" key="12">
    <source>
        <dbReference type="Proteomes" id="UP000000673"/>
    </source>
</evidence>
<sequence>MLLKSLVVITLSVALVAGNPKGNRIIGGYDATDGQIPYQVSLQTPANFHFCGGSIIAPRWVLSAAHCTIGRAPAAVNVYAGSVSRASGGVYYSTMRIVNHPTYDSNTIENDISLIETVEPFVFNDNTQPIALGSSYILSGTGATISGWGRTNTMDNDVTEVPDIMQWMTANILTMEECRAERPGSNNIFDNVMCVSSPSGQGACSGDSGGPLVYDGEVHGIASFVRVPCGTDVSDVYERVYSHRSWIASVMV</sequence>
<dbReference type="PANTHER" id="PTHR24276">
    <property type="entry name" value="POLYSERASE-RELATED"/>
    <property type="match status" value="1"/>
</dbReference>
<dbReference type="EMBL" id="ADMH02000438">
    <property type="protein sequence ID" value="ETN66486.1"/>
    <property type="molecule type" value="Genomic_DNA"/>
</dbReference>
<reference evidence="10 12" key="1">
    <citation type="journal article" date="2010" name="BMC Genomics">
        <title>Combination of measures distinguishes pre-miRNAs from other stem-loops in the genome of the newly sequenced Anopheles darlingi.</title>
        <authorList>
            <person name="Mendes N.D."/>
            <person name="Freitas A.T."/>
            <person name="Vasconcelos A.T."/>
            <person name="Sagot M.F."/>
        </authorList>
    </citation>
    <scope>NUCLEOTIDE SEQUENCE</scope>
</reference>
<dbReference type="InterPro" id="IPR018114">
    <property type="entry name" value="TRYPSIN_HIS"/>
</dbReference>
<dbReference type="STRING" id="43151.W5JQV1"/>
<reference evidence="10" key="2">
    <citation type="submission" date="2010-05" db="EMBL/GenBank/DDBJ databases">
        <authorList>
            <person name="Almeida L.G."/>
            <person name="Nicolas M.F."/>
            <person name="Souza R.C."/>
            <person name="Vasconcelos A.T.R."/>
        </authorList>
    </citation>
    <scope>NUCLEOTIDE SEQUENCE</scope>
</reference>
<feature type="signal peptide" evidence="8">
    <location>
        <begin position="1"/>
        <end position="18"/>
    </location>
</feature>
<dbReference type="Gene3D" id="2.40.10.10">
    <property type="entry name" value="Trypsin-like serine proteases"/>
    <property type="match status" value="1"/>
</dbReference>
<dbReference type="InterPro" id="IPR001314">
    <property type="entry name" value="Peptidase_S1A"/>
</dbReference>
<dbReference type="GO" id="GO:0006508">
    <property type="term" value="P:proteolysis"/>
    <property type="evidence" value="ECO:0007669"/>
    <property type="project" value="UniProtKB-KW"/>
</dbReference>
<dbReference type="PANTHER" id="PTHR24276:SF91">
    <property type="entry name" value="AT26814P-RELATED"/>
    <property type="match status" value="1"/>
</dbReference>
<dbReference type="OMA" id="YERVYSH"/>
<evidence type="ECO:0000256" key="2">
    <source>
        <dbReference type="ARBA" id="ARBA00022757"/>
    </source>
</evidence>
<dbReference type="InterPro" id="IPR050430">
    <property type="entry name" value="Peptidase_S1"/>
</dbReference>
<evidence type="ECO:0000256" key="3">
    <source>
        <dbReference type="ARBA" id="ARBA00022801"/>
    </source>
</evidence>
<keyword evidence="12" id="KW-1185">Reference proteome</keyword>
<dbReference type="GO" id="GO:0007586">
    <property type="term" value="P:digestion"/>
    <property type="evidence" value="ECO:0007669"/>
    <property type="project" value="UniProtKB-KW"/>
</dbReference>
<evidence type="ECO:0000313" key="10">
    <source>
        <dbReference type="EMBL" id="ETN66486.1"/>
    </source>
</evidence>
<keyword evidence="1 7" id="KW-0645">Protease</keyword>
<name>W5JQV1_ANODA</name>
<reference evidence="11" key="4">
    <citation type="submission" date="2015-06" db="UniProtKB">
        <authorList>
            <consortium name="EnsemblMetazoa"/>
        </authorList>
    </citation>
    <scope>IDENTIFICATION</scope>
</reference>
<organism evidence="10">
    <name type="scientific">Anopheles darlingi</name>
    <name type="common">Mosquito</name>
    <dbReference type="NCBI Taxonomy" id="43151"/>
    <lineage>
        <taxon>Eukaryota</taxon>
        <taxon>Metazoa</taxon>
        <taxon>Ecdysozoa</taxon>
        <taxon>Arthropoda</taxon>
        <taxon>Hexapoda</taxon>
        <taxon>Insecta</taxon>
        <taxon>Pterygota</taxon>
        <taxon>Neoptera</taxon>
        <taxon>Endopterygota</taxon>
        <taxon>Diptera</taxon>
        <taxon>Nematocera</taxon>
        <taxon>Culicoidea</taxon>
        <taxon>Culicidae</taxon>
        <taxon>Anophelinae</taxon>
        <taxon>Anopheles</taxon>
    </lineage>
</organism>
<feature type="chain" id="PRO_5010155740" evidence="8">
    <location>
        <begin position="19"/>
        <end position="252"/>
    </location>
</feature>
<evidence type="ECO:0000313" key="11">
    <source>
        <dbReference type="EnsemblMetazoa" id="ADAC001728-PA"/>
    </source>
</evidence>
<evidence type="ECO:0000256" key="6">
    <source>
        <dbReference type="ARBA" id="ARBA00024195"/>
    </source>
</evidence>
<keyword evidence="8" id="KW-0732">Signal</keyword>
<dbReference type="VEuPathDB" id="VectorBase:ADAR2_009441"/>
<keyword evidence="5" id="KW-1015">Disulfide bond</keyword>
<keyword evidence="3 7" id="KW-0378">Hydrolase</keyword>
<dbReference type="PRINTS" id="PR00722">
    <property type="entry name" value="CHYMOTRYPSIN"/>
</dbReference>
<dbReference type="InterPro" id="IPR009003">
    <property type="entry name" value="Peptidase_S1_PA"/>
</dbReference>
<dbReference type="InterPro" id="IPR033116">
    <property type="entry name" value="TRYPSIN_SER"/>
</dbReference>
<evidence type="ECO:0000259" key="9">
    <source>
        <dbReference type="PROSITE" id="PS50240"/>
    </source>
</evidence>
<comment type="similarity">
    <text evidence="6">Belongs to the peptidase S1 family. CLIP subfamily.</text>
</comment>
<feature type="domain" description="Peptidase S1" evidence="9">
    <location>
        <begin position="25"/>
        <end position="252"/>
    </location>
</feature>
<dbReference type="FunFam" id="2.40.10.10:FF:000177">
    <property type="entry name" value="Serine protease"/>
    <property type="match status" value="1"/>
</dbReference>
<dbReference type="PROSITE" id="PS00135">
    <property type="entry name" value="TRYPSIN_SER"/>
    <property type="match status" value="1"/>
</dbReference>
<dbReference type="MEROPS" id="S01.120"/>